<evidence type="ECO:0000313" key="1">
    <source>
        <dbReference type="EMBL" id="HIU50682.1"/>
    </source>
</evidence>
<gene>
    <name evidence="1" type="ORF">IAD22_06695</name>
</gene>
<accession>A0A9D1LZ65</accession>
<organism evidence="1 2">
    <name type="scientific">Candidatus Limousia pullorum</name>
    <dbReference type="NCBI Taxonomy" id="2840860"/>
    <lineage>
        <taxon>Bacteria</taxon>
        <taxon>Bacillati</taxon>
        <taxon>Bacillota</taxon>
        <taxon>Clostridia</taxon>
        <taxon>Eubacteriales</taxon>
        <taxon>Oscillospiraceae</taxon>
        <taxon>Oscillospiraceae incertae sedis</taxon>
        <taxon>Candidatus Limousia</taxon>
    </lineage>
</organism>
<feature type="non-terminal residue" evidence="1">
    <location>
        <position position="1"/>
    </location>
</feature>
<evidence type="ECO:0000313" key="2">
    <source>
        <dbReference type="Proteomes" id="UP000824118"/>
    </source>
</evidence>
<dbReference type="Proteomes" id="UP000824118">
    <property type="component" value="Unassembled WGS sequence"/>
</dbReference>
<sequence>EGVCYFYCVASVNDGVSEDIQSEIVTVNVVKFVPCSQAIEKFLSV</sequence>
<protein>
    <submittedName>
        <fullName evidence="1">Uncharacterized protein</fullName>
    </submittedName>
</protein>
<dbReference type="EMBL" id="DVNG01000102">
    <property type="protein sequence ID" value="HIU50682.1"/>
    <property type="molecule type" value="Genomic_DNA"/>
</dbReference>
<comment type="caution">
    <text evidence="1">The sequence shown here is derived from an EMBL/GenBank/DDBJ whole genome shotgun (WGS) entry which is preliminary data.</text>
</comment>
<reference evidence="1" key="1">
    <citation type="submission" date="2020-10" db="EMBL/GenBank/DDBJ databases">
        <authorList>
            <person name="Gilroy R."/>
        </authorList>
    </citation>
    <scope>NUCLEOTIDE SEQUENCE</scope>
    <source>
        <strain evidence="1">ChiGjej1B1-1684</strain>
    </source>
</reference>
<reference evidence="1" key="2">
    <citation type="journal article" date="2021" name="PeerJ">
        <title>Extensive microbial diversity within the chicken gut microbiome revealed by metagenomics and culture.</title>
        <authorList>
            <person name="Gilroy R."/>
            <person name="Ravi A."/>
            <person name="Getino M."/>
            <person name="Pursley I."/>
            <person name="Horton D.L."/>
            <person name="Alikhan N.F."/>
            <person name="Baker D."/>
            <person name="Gharbi K."/>
            <person name="Hall N."/>
            <person name="Watson M."/>
            <person name="Adriaenssens E.M."/>
            <person name="Foster-Nyarko E."/>
            <person name="Jarju S."/>
            <person name="Secka A."/>
            <person name="Antonio M."/>
            <person name="Oren A."/>
            <person name="Chaudhuri R.R."/>
            <person name="La Ragione R."/>
            <person name="Hildebrand F."/>
            <person name="Pallen M.J."/>
        </authorList>
    </citation>
    <scope>NUCLEOTIDE SEQUENCE</scope>
    <source>
        <strain evidence="1">ChiGjej1B1-1684</strain>
    </source>
</reference>
<name>A0A9D1LZ65_9FIRM</name>
<proteinExistence type="predicted"/>
<dbReference type="AlphaFoldDB" id="A0A9D1LZ65"/>